<evidence type="ECO:0000256" key="1">
    <source>
        <dbReference type="SAM" id="MobiDB-lite"/>
    </source>
</evidence>
<dbReference type="EMBL" id="BLLK01000069">
    <property type="protein sequence ID" value="GFH59649.1"/>
    <property type="molecule type" value="Genomic_DNA"/>
</dbReference>
<feature type="compositionally biased region" description="Polar residues" evidence="1">
    <location>
        <begin position="73"/>
        <end position="83"/>
    </location>
</feature>
<protein>
    <submittedName>
        <fullName evidence="2">Uncharacterized protein</fullName>
    </submittedName>
</protein>
<evidence type="ECO:0000313" key="3">
    <source>
        <dbReference type="Proteomes" id="UP001054902"/>
    </source>
</evidence>
<sequence length="444" mass="50178">MTSTRQFRAPNFQRDGESDTKGLLEALASYRKESKDSRNKGGSSFSNIFQKSLEQISESNQEETNEVQDIKETSNANKRNTSSHISATSILALEPHIAAFRKLKETQGNDDQEANLIPPQLLRVVRFFPSKWTPLKQALLRSPSRNEVGLTSRFMLAQELHKCQFLSTAELEILENSIHEYEIAKIEKQEESSSFSSRKRSRYQLGIGYELKMTFSRLPLDKGSKCSLEHYRSTLNSYYEHLVEKKENNDDVVPPEVAAEWAIQSFFGIVVSNGIDEPSSRDCVPYCMENQIVHLLSNENPKFEGSKIFIQAVKKKFLQLMSPPCIDELSNLNIVCVARFLSYLDSQIAILIFAKSIIECYQVGRGIVALANLPKLLATFASILSNRESGMFSYPNLENELKLCIAKETQSKEQLDSEGCTKFVGIIFQSMQIILCKTDAKSSS</sequence>
<keyword evidence="3" id="KW-1185">Reference proteome</keyword>
<accession>A0AAD3D883</accession>
<name>A0AAD3D883_9STRA</name>
<reference evidence="2 3" key="1">
    <citation type="journal article" date="2021" name="Sci. Rep.">
        <title>The genome of the diatom Chaetoceros tenuissimus carries an ancient integrated fragment of an extant virus.</title>
        <authorList>
            <person name="Hongo Y."/>
            <person name="Kimura K."/>
            <person name="Takaki Y."/>
            <person name="Yoshida Y."/>
            <person name="Baba S."/>
            <person name="Kobayashi G."/>
            <person name="Nagasaki K."/>
            <person name="Hano T."/>
            <person name="Tomaru Y."/>
        </authorList>
    </citation>
    <scope>NUCLEOTIDE SEQUENCE [LARGE SCALE GENOMIC DNA]</scope>
    <source>
        <strain evidence="2 3">NIES-3715</strain>
    </source>
</reference>
<feature type="region of interest" description="Disordered" evidence="1">
    <location>
        <begin position="56"/>
        <end position="83"/>
    </location>
</feature>
<feature type="region of interest" description="Disordered" evidence="1">
    <location>
        <begin position="1"/>
        <end position="21"/>
    </location>
</feature>
<dbReference type="AlphaFoldDB" id="A0AAD3D883"/>
<dbReference type="Proteomes" id="UP001054902">
    <property type="component" value="Unassembled WGS sequence"/>
</dbReference>
<organism evidence="2 3">
    <name type="scientific">Chaetoceros tenuissimus</name>
    <dbReference type="NCBI Taxonomy" id="426638"/>
    <lineage>
        <taxon>Eukaryota</taxon>
        <taxon>Sar</taxon>
        <taxon>Stramenopiles</taxon>
        <taxon>Ochrophyta</taxon>
        <taxon>Bacillariophyta</taxon>
        <taxon>Coscinodiscophyceae</taxon>
        <taxon>Chaetocerotophycidae</taxon>
        <taxon>Chaetocerotales</taxon>
        <taxon>Chaetocerotaceae</taxon>
        <taxon>Chaetoceros</taxon>
    </lineage>
</organism>
<comment type="caution">
    <text evidence="2">The sequence shown here is derived from an EMBL/GenBank/DDBJ whole genome shotgun (WGS) entry which is preliminary data.</text>
</comment>
<evidence type="ECO:0000313" key="2">
    <source>
        <dbReference type="EMBL" id="GFH59649.1"/>
    </source>
</evidence>
<proteinExistence type="predicted"/>
<gene>
    <name evidence="2" type="ORF">CTEN210_16125</name>
</gene>